<dbReference type="PANTHER" id="PTHR47495:SF1">
    <property type="entry name" value="BLL3820 PROTEIN"/>
    <property type="match status" value="1"/>
</dbReference>
<dbReference type="GO" id="GO:0016491">
    <property type="term" value="F:oxidoreductase activity"/>
    <property type="evidence" value="ECO:0007669"/>
    <property type="project" value="InterPro"/>
</dbReference>
<dbReference type="InterPro" id="IPR037165">
    <property type="entry name" value="AldOxase/xan_DH_Mopterin-bd_sf"/>
</dbReference>
<dbReference type="InterPro" id="IPR046867">
    <property type="entry name" value="AldOxase/xan_DH_MoCoBD2"/>
</dbReference>
<dbReference type="SUPFAM" id="SSF56003">
    <property type="entry name" value="Molybdenum cofactor-binding domain"/>
    <property type="match status" value="1"/>
</dbReference>
<sequence>WFSTSRRAPDPHPLTPSPDSGEGAGDGGNRFQEDEAPGSSSWNVEPGTPNPLRGIGIASTIEVSAQGWESGRIEVAADGTIIARTGSSSHGQGHETSFAQVVADHLEVPFEAVRIVHGDTTQTPEGVGTFGSRSMALGGGALAVSAEGVKHKALQVAAALLETSMGDLVYAQGGVQVVGAPERRVSLAELARAAEQGLG</sequence>
<evidence type="ECO:0000259" key="2">
    <source>
        <dbReference type="Pfam" id="PF20256"/>
    </source>
</evidence>
<dbReference type="Gene3D" id="3.30.365.10">
    <property type="entry name" value="Aldehyde oxidase/xanthine dehydrogenase, molybdopterin binding domain"/>
    <property type="match status" value="2"/>
</dbReference>
<name>X1EVI9_9ZZZZ</name>
<dbReference type="AlphaFoldDB" id="X1EVI9"/>
<reference evidence="3" key="1">
    <citation type="journal article" date="2014" name="Front. Microbiol.">
        <title>High frequency of phylogenetically diverse reductive dehalogenase-homologous genes in deep subseafloor sedimentary metagenomes.</title>
        <authorList>
            <person name="Kawai M."/>
            <person name="Futagami T."/>
            <person name="Toyoda A."/>
            <person name="Takaki Y."/>
            <person name="Nishi S."/>
            <person name="Hori S."/>
            <person name="Arai W."/>
            <person name="Tsubouchi T."/>
            <person name="Morono Y."/>
            <person name="Uchiyama I."/>
            <person name="Ito T."/>
            <person name="Fujiyama A."/>
            <person name="Inagaki F."/>
            <person name="Takami H."/>
        </authorList>
    </citation>
    <scope>NUCLEOTIDE SEQUENCE</scope>
    <source>
        <strain evidence="3">Expedition CK06-06</strain>
    </source>
</reference>
<gene>
    <name evidence="3" type="ORF">S03H2_24326</name>
</gene>
<comment type="caution">
    <text evidence="3">The sequence shown here is derived from an EMBL/GenBank/DDBJ whole genome shotgun (WGS) entry which is preliminary data.</text>
</comment>
<evidence type="ECO:0000313" key="3">
    <source>
        <dbReference type="EMBL" id="GAH37401.1"/>
    </source>
</evidence>
<dbReference type="PANTHER" id="PTHR47495">
    <property type="entry name" value="ALDEHYDE DEHYDROGENASE"/>
    <property type="match status" value="1"/>
</dbReference>
<feature type="region of interest" description="Disordered" evidence="1">
    <location>
        <begin position="1"/>
        <end position="55"/>
    </location>
</feature>
<protein>
    <recommendedName>
        <fullName evidence="2">Aldehyde oxidase/xanthine dehydrogenase second molybdopterin binding domain-containing protein</fullName>
    </recommendedName>
</protein>
<feature type="domain" description="Aldehyde oxidase/xanthine dehydrogenase second molybdopterin binding" evidence="2">
    <location>
        <begin position="52"/>
        <end position="194"/>
    </location>
</feature>
<dbReference type="EMBL" id="BARU01013487">
    <property type="protein sequence ID" value="GAH37401.1"/>
    <property type="molecule type" value="Genomic_DNA"/>
</dbReference>
<evidence type="ECO:0000256" key="1">
    <source>
        <dbReference type="SAM" id="MobiDB-lite"/>
    </source>
</evidence>
<proteinExistence type="predicted"/>
<dbReference type="InterPro" id="IPR052516">
    <property type="entry name" value="N-heterocyclic_Hydroxylase"/>
</dbReference>
<organism evidence="3">
    <name type="scientific">marine sediment metagenome</name>
    <dbReference type="NCBI Taxonomy" id="412755"/>
    <lineage>
        <taxon>unclassified sequences</taxon>
        <taxon>metagenomes</taxon>
        <taxon>ecological metagenomes</taxon>
    </lineage>
</organism>
<feature type="non-terminal residue" evidence="3">
    <location>
        <position position="1"/>
    </location>
</feature>
<feature type="non-terminal residue" evidence="3">
    <location>
        <position position="199"/>
    </location>
</feature>
<accession>X1EVI9</accession>
<dbReference type="Pfam" id="PF20256">
    <property type="entry name" value="MoCoBD_2"/>
    <property type="match status" value="1"/>
</dbReference>